<feature type="chain" id="PRO_5039175300" description="IgGFc-binding protein N-terminal domain-containing protein" evidence="1">
    <location>
        <begin position="23"/>
        <end position="602"/>
    </location>
</feature>
<accession>A0A9E4NK15</accession>
<evidence type="ECO:0000313" key="2">
    <source>
        <dbReference type="EMBL" id="MCG7978185.1"/>
    </source>
</evidence>
<protein>
    <recommendedName>
        <fullName evidence="4">IgGFc-binding protein N-terminal domain-containing protein</fullName>
    </recommendedName>
</protein>
<sequence length="602" mass="63844">MLNGLKSIIVLLLITASGSTLAVHINYDRTGQVALLPYYTVSNKSISNLITNFTVTNTTGKYKAVRVRLLDSLIGADLLNINLYLSPFDVWNATLRMNPETGLPNLITEDESCTYPAKAGLQAGIDFENPYTATTDDDVTEGYVEIIEMGEIADGLGLAADGGFYAEIDASGIADGAINAVAGDIDITAGLLHDANGQPADCSVVEDAWTAGAVSASNINGFEPGSMGENGVAQDSGDSALPYADSHNAGLVMPSGGINTYGIVINMASGAAFVQEGVHIDRYTTVAQHYLPDDPVNYRLPSLASGDIREAYITNAQGDRKKGDTMPLTEYDTGALHDISPLPSVPMGSNPLPIAMVLSAESVAAPFYVVGGFDDTHGETDIVLTFPMRKHGIFNGGALTNQLDTNEAACAGSLGDGISDGHVVALPTLAAVFQDFPHDGAGNLCTNAGFIEYDSQDLQLRMQYRSYEEQEGIFLVGNDWPLFLPLEEVSQFDVTVSRSVSVISVNRWAGGNQSVFFTPAPNVFNWNIYGGIQAGWIKFSALSDYASNQGIIALTEPDGGLGFDVSNTWTGVPVIGFSAMAADIRPTQVGETVELVRETNRD</sequence>
<evidence type="ECO:0000256" key="1">
    <source>
        <dbReference type="SAM" id="SignalP"/>
    </source>
</evidence>
<keyword evidence="1" id="KW-0732">Signal</keyword>
<comment type="caution">
    <text evidence="2">The sequence shown here is derived from an EMBL/GenBank/DDBJ whole genome shotgun (WGS) entry which is preliminary data.</text>
</comment>
<proteinExistence type="predicted"/>
<name>A0A9E4NK15_9GAMM</name>
<dbReference type="Proteomes" id="UP000886674">
    <property type="component" value="Unassembled WGS sequence"/>
</dbReference>
<feature type="signal peptide" evidence="1">
    <location>
        <begin position="1"/>
        <end position="22"/>
    </location>
</feature>
<organism evidence="2 3">
    <name type="scientific">Candidatus Thiodiazotropha taylori</name>
    <dbReference type="NCBI Taxonomy" id="2792791"/>
    <lineage>
        <taxon>Bacteria</taxon>
        <taxon>Pseudomonadati</taxon>
        <taxon>Pseudomonadota</taxon>
        <taxon>Gammaproteobacteria</taxon>
        <taxon>Chromatiales</taxon>
        <taxon>Sedimenticolaceae</taxon>
        <taxon>Candidatus Thiodiazotropha</taxon>
    </lineage>
</organism>
<dbReference type="EMBL" id="JAEPCR010000034">
    <property type="protein sequence ID" value="MCG7978185.1"/>
    <property type="molecule type" value="Genomic_DNA"/>
</dbReference>
<evidence type="ECO:0000313" key="3">
    <source>
        <dbReference type="Proteomes" id="UP000886674"/>
    </source>
</evidence>
<gene>
    <name evidence="2" type="ORF">JAY77_08555</name>
</gene>
<dbReference type="AlphaFoldDB" id="A0A9E4NK15"/>
<evidence type="ECO:0008006" key="4">
    <source>
        <dbReference type="Google" id="ProtNLM"/>
    </source>
</evidence>
<reference evidence="2" key="1">
    <citation type="journal article" date="2021" name="Proc. Natl. Acad. Sci. U.S.A.">
        <title>Global biogeography of chemosynthetic symbionts reveals both localized and globally distributed symbiont groups. .</title>
        <authorList>
            <person name="Osvatic J.T."/>
            <person name="Wilkins L.G.E."/>
            <person name="Leibrecht L."/>
            <person name="Leray M."/>
            <person name="Zauner S."/>
            <person name="Polzin J."/>
            <person name="Camacho Y."/>
            <person name="Gros O."/>
            <person name="van Gils J.A."/>
            <person name="Eisen J.A."/>
            <person name="Petersen J.M."/>
            <person name="Yuen B."/>
        </authorList>
    </citation>
    <scope>NUCLEOTIDE SEQUENCE</scope>
    <source>
        <strain evidence="2">MAGclacostrist055</strain>
    </source>
</reference>